<reference evidence="2 3" key="1">
    <citation type="journal article" date="2018" name="PLoS ONE">
        <title>The draft genome of Kipferlia bialata reveals reductive genome evolution in fornicate parasites.</title>
        <authorList>
            <person name="Tanifuji G."/>
            <person name="Takabayashi S."/>
            <person name="Kume K."/>
            <person name="Takagi M."/>
            <person name="Nakayama T."/>
            <person name="Kamikawa R."/>
            <person name="Inagaki Y."/>
            <person name="Hashimoto T."/>
        </authorList>
    </citation>
    <scope>NUCLEOTIDE SEQUENCE [LARGE SCALE GENOMIC DNA]</scope>
    <source>
        <strain evidence="2">NY0173</strain>
    </source>
</reference>
<gene>
    <name evidence="2" type="ORF">KIPB_012551</name>
</gene>
<evidence type="ECO:0000313" key="3">
    <source>
        <dbReference type="Proteomes" id="UP000265618"/>
    </source>
</evidence>
<evidence type="ECO:0000313" key="2">
    <source>
        <dbReference type="EMBL" id="GCA63938.1"/>
    </source>
</evidence>
<feature type="chain" id="PRO_5017406068" description="Peptidase C-terminal archaeal/bacterial domain-containing protein" evidence="1">
    <location>
        <begin position="18"/>
        <end position="295"/>
    </location>
</feature>
<feature type="non-terminal residue" evidence="2">
    <location>
        <position position="1"/>
    </location>
</feature>
<name>A0A391NXU5_9EUKA</name>
<dbReference type="AlphaFoldDB" id="A0A391NXU5"/>
<comment type="caution">
    <text evidence="2">The sequence shown here is derived from an EMBL/GenBank/DDBJ whole genome shotgun (WGS) entry which is preliminary data.</text>
</comment>
<accession>A0A391NXU5</accession>
<dbReference type="Proteomes" id="UP000265618">
    <property type="component" value="Unassembled WGS sequence"/>
</dbReference>
<keyword evidence="1" id="KW-0732">Signal</keyword>
<protein>
    <recommendedName>
        <fullName evidence="4">Peptidase C-terminal archaeal/bacterial domain-containing protein</fullName>
    </recommendedName>
</protein>
<sequence>MLKLLLLVLAFAIASLADNPVYYGGNTISLTFPVVPCSSWDLYFKPDGDDALVAYSSATCNTGTTIDLVELADGDYYVMINDGATVQPSDINSFSFTANGDAAYEIPSVEVTFDKPSDVDAVLTLFSNEDKSAIATYTFDDGSEDPTFSVLPASYEKWAVSWAGLKSTGGSFTATEGYTLEAGWITFPITGVTDMVETEVTLVSLDTNTVIGTRSVTGTDSFASVSFSVLAGNAFQVTAKQGTSTTPVVRVSPSISCLSSSDTCAHTFVSDTITVNTTGMPLALGLTLVDGDELV</sequence>
<dbReference type="EMBL" id="BDIP01005590">
    <property type="protein sequence ID" value="GCA63938.1"/>
    <property type="molecule type" value="Genomic_DNA"/>
</dbReference>
<feature type="signal peptide" evidence="1">
    <location>
        <begin position="1"/>
        <end position="17"/>
    </location>
</feature>
<organism evidence="2 3">
    <name type="scientific">Kipferlia bialata</name>
    <dbReference type="NCBI Taxonomy" id="797122"/>
    <lineage>
        <taxon>Eukaryota</taxon>
        <taxon>Metamonada</taxon>
        <taxon>Carpediemonas-like organisms</taxon>
        <taxon>Kipferlia</taxon>
    </lineage>
</organism>
<proteinExistence type="predicted"/>
<keyword evidence="3" id="KW-1185">Reference proteome</keyword>
<evidence type="ECO:0000256" key="1">
    <source>
        <dbReference type="SAM" id="SignalP"/>
    </source>
</evidence>
<evidence type="ECO:0008006" key="4">
    <source>
        <dbReference type="Google" id="ProtNLM"/>
    </source>
</evidence>